<evidence type="ECO:0000259" key="1">
    <source>
        <dbReference type="PROSITE" id="PS50234"/>
    </source>
</evidence>
<dbReference type="PROSITE" id="PS50234">
    <property type="entry name" value="VWFA"/>
    <property type="match status" value="1"/>
</dbReference>
<comment type="caution">
    <text evidence="2">The sequence shown here is derived from an EMBL/GenBank/DDBJ whole genome shotgun (WGS) entry which is preliminary data.</text>
</comment>
<dbReference type="PANTHER" id="PTHR41248:SF1">
    <property type="entry name" value="NORD PROTEIN"/>
    <property type="match status" value="1"/>
</dbReference>
<feature type="domain" description="VWFA" evidence="1">
    <location>
        <begin position="417"/>
        <end position="603"/>
    </location>
</feature>
<organism evidence="2 3">
    <name type="scientific">Leptospira jelokensis</name>
    <dbReference type="NCBI Taxonomy" id="2484931"/>
    <lineage>
        <taxon>Bacteria</taxon>
        <taxon>Pseudomonadati</taxon>
        <taxon>Spirochaetota</taxon>
        <taxon>Spirochaetia</taxon>
        <taxon>Leptospirales</taxon>
        <taxon>Leptospiraceae</taxon>
        <taxon>Leptospira</taxon>
    </lineage>
</organism>
<dbReference type="InterPro" id="IPR051928">
    <property type="entry name" value="NorD/CobT"/>
</dbReference>
<name>A0A4Z1A1Y1_9LEPT</name>
<sequence length="605" mass="71449">MEWDQFVFYQGHKLWKKLKAKLTPPSPYEEYRMETEEIKIIRFLQTIRKETTSLLYGGETISLGQNYLKFPETLHWYSSEAETKMQVRILLAYLSYLYERQFGSEHSPNKSQSRNEFKVMNLKHSMEENQTQNVFLKESFYQLFRSFLKRYPGAYIDWKRIRKDRLLLRKIDSKQYQYIVSFFYKANVSLSNTKINFPVGKDFISNKQKQKMESKESKQKLDPSDAELLEVDEKKIEEYTLGHNFEKIETVEEFDGQWRDIDGEEDMEEEEALEELNLKHIIRTEDPVHTTRTSESGAGTLLEILEDSKNEKPFLYPEWDYKQKQYKPNYCSVIEEFPKALDFSYTSKVLEKQNRTLLLLKKKMTALLNQTRIKKRLVSGADIDLDALVDRYADLKAKKSPSESIYMNPIRDVSDIALYFLVDLSLSTDSWIHDKRILDVERESLLLFSECLDDLRIPFGIAGFYSRTRNHNQFIHVKQMNESWKVVRDRLGTLSPIGYTRVGPSLRHSNSFFKDLSYKQKWIILITDARPNDYDQYEGKYGIEDVNKAVGECLLNGVQVYTLAIGTEEKPTIPAMMRNASYQMLFQPERLLDSLQEFFRRAIQV</sequence>
<dbReference type="SMART" id="SM00327">
    <property type="entry name" value="VWA"/>
    <property type="match status" value="1"/>
</dbReference>
<dbReference type="PANTHER" id="PTHR41248">
    <property type="entry name" value="NORD PROTEIN"/>
    <property type="match status" value="1"/>
</dbReference>
<protein>
    <submittedName>
        <fullName evidence="2">Nitric oxide reductase</fullName>
    </submittedName>
</protein>
<dbReference type="Proteomes" id="UP000297567">
    <property type="component" value="Unassembled WGS sequence"/>
</dbReference>
<dbReference type="InterPro" id="IPR036465">
    <property type="entry name" value="vWFA_dom_sf"/>
</dbReference>
<dbReference type="AlphaFoldDB" id="A0A4Z1A1Y1"/>
<evidence type="ECO:0000313" key="3">
    <source>
        <dbReference type="Proteomes" id="UP000297567"/>
    </source>
</evidence>
<gene>
    <name evidence="2" type="ORF">EHQ62_18100</name>
</gene>
<proteinExistence type="predicted"/>
<dbReference type="InterPro" id="IPR002035">
    <property type="entry name" value="VWF_A"/>
</dbReference>
<keyword evidence="3" id="KW-1185">Reference proteome</keyword>
<dbReference type="EMBL" id="RQGH01000040">
    <property type="protein sequence ID" value="TGL56866.1"/>
    <property type="molecule type" value="Genomic_DNA"/>
</dbReference>
<evidence type="ECO:0000313" key="2">
    <source>
        <dbReference type="EMBL" id="TGL56866.1"/>
    </source>
</evidence>
<dbReference type="Gene3D" id="3.40.50.410">
    <property type="entry name" value="von Willebrand factor, type A domain"/>
    <property type="match status" value="1"/>
</dbReference>
<dbReference type="SUPFAM" id="SSF53300">
    <property type="entry name" value="vWA-like"/>
    <property type="match status" value="1"/>
</dbReference>
<accession>A0A4Z1A1Y1</accession>
<dbReference type="RefSeq" id="WP_135645460.1">
    <property type="nucleotide sequence ID" value="NZ_RQGH01000040.1"/>
</dbReference>
<reference evidence="2" key="1">
    <citation type="journal article" date="2019" name="PLoS Negl. Trop. Dis.">
        <title>Revisiting the worldwide diversity of Leptospira species in the environment.</title>
        <authorList>
            <person name="Vincent A.T."/>
            <person name="Schiettekatte O."/>
            <person name="Bourhy P."/>
            <person name="Veyrier F.J."/>
            <person name="Picardeau M."/>
        </authorList>
    </citation>
    <scope>NUCLEOTIDE SEQUENCE [LARGE SCALE GENOMIC DNA]</scope>
    <source>
        <strain evidence="2">201702451</strain>
    </source>
</reference>